<evidence type="ECO:0008006" key="3">
    <source>
        <dbReference type="Google" id="ProtNLM"/>
    </source>
</evidence>
<dbReference type="Pfam" id="PF11159">
    <property type="entry name" value="DUF2939"/>
    <property type="match status" value="1"/>
</dbReference>
<proteinExistence type="predicted"/>
<dbReference type="STRING" id="90241.B0682_01925"/>
<evidence type="ECO:0000313" key="1">
    <source>
        <dbReference type="EMBL" id="OOS22566.1"/>
    </source>
</evidence>
<dbReference type="Proteomes" id="UP000191094">
    <property type="component" value="Unassembled WGS sequence"/>
</dbReference>
<dbReference type="InterPro" id="IPR021330">
    <property type="entry name" value="DUF2939"/>
</dbReference>
<protein>
    <recommendedName>
        <fullName evidence="3">DUF2939 domain-containing protein</fullName>
    </recommendedName>
</protein>
<accession>A0A1T0CJN8</accession>
<reference evidence="1 2" key="1">
    <citation type="submission" date="2017-02" db="EMBL/GenBank/DDBJ databases">
        <title>Draft genome sequence of Moraxella lincolnii CCUG 9405T type strain.</title>
        <authorList>
            <person name="Salva-Serra F."/>
            <person name="Engstrom-Jakobsson H."/>
            <person name="Thorell K."/>
            <person name="Jaen-Luchoro D."/>
            <person name="Gonzales-Siles L."/>
            <person name="Karlsson R."/>
            <person name="Yazdan S."/>
            <person name="Boulund F."/>
            <person name="Johnning A."/>
            <person name="Engstrand L."/>
            <person name="Kristiansson E."/>
            <person name="Moore E."/>
        </authorList>
    </citation>
    <scope>NUCLEOTIDE SEQUENCE [LARGE SCALE GENOMIC DNA]</scope>
    <source>
        <strain evidence="1 2">CCUG 9405</strain>
    </source>
</reference>
<comment type="caution">
    <text evidence="1">The sequence shown here is derived from an EMBL/GenBank/DDBJ whole genome shotgun (WGS) entry which is preliminary data.</text>
</comment>
<dbReference type="AlphaFoldDB" id="A0A1T0CJN8"/>
<organism evidence="1 2">
    <name type="scientific">Lwoffella lincolnii</name>
    <dbReference type="NCBI Taxonomy" id="90241"/>
    <lineage>
        <taxon>Bacteria</taxon>
        <taxon>Pseudomonadati</taxon>
        <taxon>Pseudomonadota</taxon>
        <taxon>Gammaproteobacteria</taxon>
        <taxon>Moraxellales</taxon>
        <taxon>Moraxellaceae</taxon>
        <taxon>Lwoffella</taxon>
    </lineage>
</organism>
<sequence>MKKIMTLLFIVCLLAVGVYAGSPYYTVYQLKQAYDNQDGTTLAAAIDYSQLTVNLKTQLNGKFANTLSQYPMVAQLGGDALVEAGMEFINRSVDGAVTADNIQTLINMQGQSNQVNQSTQELAAAWAIASNQVNLTMLIQDLIVERGDVDKVVKKQMQLMMDKQTLQLTAHTQAGTDSEKPQLSYCGIDCFSMSGQIKGYPLTVRMQRQGWIDWKIVDVQLP</sequence>
<dbReference type="RefSeq" id="WP_078306451.1">
    <property type="nucleotide sequence ID" value="NZ_CP147511.1"/>
</dbReference>
<dbReference type="OrthoDB" id="6660446at2"/>
<dbReference type="EMBL" id="MUYT01000002">
    <property type="protein sequence ID" value="OOS22566.1"/>
    <property type="molecule type" value="Genomic_DNA"/>
</dbReference>
<keyword evidence="2" id="KW-1185">Reference proteome</keyword>
<gene>
    <name evidence="1" type="ORF">B0682_01925</name>
</gene>
<evidence type="ECO:0000313" key="2">
    <source>
        <dbReference type="Proteomes" id="UP000191094"/>
    </source>
</evidence>
<name>A0A1T0CJN8_9GAMM</name>